<dbReference type="EMBL" id="KF861858">
    <property type="protein sequence ID" value="AIA98801.1"/>
    <property type="molecule type" value="Genomic_DNA"/>
</dbReference>
<proteinExistence type="predicted"/>
<accession>A0A060CQF8</accession>
<gene>
    <name evidence="1" type="ORF">175_ICEHptfs4b_11</name>
</gene>
<reference evidence="1" key="1">
    <citation type="journal article" date="2014" name="BMC Genomics">
        <title>A comprehensive analysis of Helicobacter pylori plasticity zones reveals that they are integrating conjugative elements with intermediate integration specificity.</title>
        <authorList>
            <person name="Fischer W."/>
            <person name="Breithaupt U."/>
            <person name="Kern B."/>
            <person name="Smith S.I."/>
            <person name="Spicher C."/>
            <person name="Haas R."/>
        </authorList>
    </citation>
    <scope>NUCLEOTIDE SEQUENCE</scope>
    <source>
        <strain evidence="1">175</strain>
    </source>
</reference>
<dbReference type="AlphaFoldDB" id="A0A060CQF8"/>
<name>A0A060CQF8_HELPX</name>
<organism evidence="1">
    <name type="scientific">Helicobacter pylori</name>
    <name type="common">Campylobacter pylori</name>
    <dbReference type="NCBI Taxonomy" id="210"/>
    <lineage>
        <taxon>Bacteria</taxon>
        <taxon>Pseudomonadati</taxon>
        <taxon>Campylobacterota</taxon>
        <taxon>Epsilonproteobacteria</taxon>
        <taxon>Campylobacterales</taxon>
        <taxon>Helicobacteraceae</taxon>
        <taxon>Helicobacter</taxon>
    </lineage>
</organism>
<sequence length="99" mass="11931">MRQHGINQNDLIEGLLKTTRKRLKLRESTYKKLKRMQRKKNYTFARIVRLAILEGIRKFQKENLFLNLQTKDFEIAISILEQKTKRDRKKGKNAELDNE</sequence>
<protein>
    <submittedName>
        <fullName evidence="1">Phage protein</fullName>
    </submittedName>
</protein>
<evidence type="ECO:0000313" key="1">
    <source>
        <dbReference type="EMBL" id="AIA98801.1"/>
    </source>
</evidence>